<protein>
    <submittedName>
        <fullName evidence="1">Uncharacterized protein</fullName>
    </submittedName>
</protein>
<dbReference type="KEGG" id="dpx:DAPPUDRAFT_117185"/>
<proteinExistence type="predicted"/>
<accession>E9HRT5</accession>
<dbReference type="HOGENOM" id="CLU_1751521_0_0_1"/>
<reference evidence="1 2" key="1">
    <citation type="journal article" date="2011" name="Science">
        <title>The ecoresponsive genome of Daphnia pulex.</title>
        <authorList>
            <person name="Colbourne J.K."/>
            <person name="Pfrender M.E."/>
            <person name="Gilbert D."/>
            <person name="Thomas W.K."/>
            <person name="Tucker A."/>
            <person name="Oakley T.H."/>
            <person name="Tokishita S."/>
            <person name="Aerts A."/>
            <person name="Arnold G.J."/>
            <person name="Basu M.K."/>
            <person name="Bauer D.J."/>
            <person name="Caceres C.E."/>
            <person name="Carmel L."/>
            <person name="Casola C."/>
            <person name="Choi J.H."/>
            <person name="Detter J.C."/>
            <person name="Dong Q."/>
            <person name="Dusheyko S."/>
            <person name="Eads B.D."/>
            <person name="Frohlich T."/>
            <person name="Geiler-Samerotte K.A."/>
            <person name="Gerlach D."/>
            <person name="Hatcher P."/>
            <person name="Jogdeo S."/>
            <person name="Krijgsveld J."/>
            <person name="Kriventseva E.V."/>
            <person name="Kultz D."/>
            <person name="Laforsch C."/>
            <person name="Lindquist E."/>
            <person name="Lopez J."/>
            <person name="Manak J.R."/>
            <person name="Muller J."/>
            <person name="Pangilinan J."/>
            <person name="Patwardhan R.P."/>
            <person name="Pitluck S."/>
            <person name="Pritham E.J."/>
            <person name="Rechtsteiner A."/>
            <person name="Rho M."/>
            <person name="Rogozin I.B."/>
            <person name="Sakarya O."/>
            <person name="Salamov A."/>
            <person name="Schaack S."/>
            <person name="Shapiro H."/>
            <person name="Shiga Y."/>
            <person name="Skalitzky C."/>
            <person name="Smith Z."/>
            <person name="Souvorov A."/>
            <person name="Sung W."/>
            <person name="Tang Z."/>
            <person name="Tsuchiya D."/>
            <person name="Tu H."/>
            <person name="Vos H."/>
            <person name="Wang M."/>
            <person name="Wolf Y.I."/>
            <person name="Yamagata H."/>
            <person name="Yamada T."/>
            <person name="Ye Y."/>
            <person name="Shaw J.R."/>
            <person name="Andrews J."/>
            <person name="Crease T.J."/>
            <person name="Tang H."/>
            <person name="Lucas S.M."/>
            <person name="Robertson H.M."/>
            <person name="Bork P."/>
            <person name="Koonin E.V."/>
            <person name="Zdobnov E.M."/>
            <person name="Grigoriev I.V."/>
            <person name="Lynch M."/>
            <person name="Boore J.L."/>
        </authorList>
    </citation>
    <scope>NUCLEOTIDE SEQUENCE [LARGE SCALE GENOMIC DNA]</scope>
</reference>
<gene>
    <name evidence="1" type="ORF">DAPPUDRAFT_117185</name>
</gene>
<name>E9HRT5_DAPPU</name>
<dbReference type="Proteomes" id="UP000000305">
    <property type="component" value="Unassembled WGS sequence"/>
</dbReference>
<evidence type="ECO:0000313" key="2">
    <source>
        <dbReference type="Proteomes" id="UP000000305"/>
    </source>
</evidence>
<keyword evidence="2" id="KW-1185">Reference proteome</keyword>
<dbReference type="EMBL" id="GL732740">
    <property type="protein sequence ID" value="EFX65562.1"/>
    <property type="molecule type" value="Genomic_DNA"/>
</dbReference>
<dbReference type="AlphaFoldDB" id="E9HRT5"/>
<sequence>MKLQLFAYFAGEQQCVKCFTTILKWTKSTTSIKLELKQQLRYLDKIGVKAATQITYTWVANTSQITLNKVSKIHEVDVEEAGTCLEEEIPFYKHHFTALDKCQESGKIIELGQSRLQRCDDSDGHNGVTADERLLISSHLGQDADTRDL</sequence>
<organism evidence="1 2">
    <name type="scientific">Daphnia pulex</name>
    <name type="common">Water flea</name>
    <dbReference type="NCBI Taxonomy" id="6669"/>
    <lineage>
        <taxon>Eukaryota</taxon>
        <taxon>Metazoa</taxon>
        <taxon>Ecdysozoa</taxon>
        <taxon>Arthropoda</taxon>
        <taxon>Crustacea</taxon>
        <taxon>Branchiopoda</taxon>
        <taxon>Diplostraca</taxon>
        <taxon>Cladocera</taxon>
        <taxon>Anomopoda</taxon>
        <taxon>Daphniidae</taxon>
        <taxon>Daphnia</taxon>
    </lineage>
</organism>
<evidence type="ECO:0000313" key="1">
    <source>
        <dbReference type="EMBL" id="EFX65562.1"/>
    </source>
</evidence>
<dbReference type="InParanoid" id="E9HRT5"/>